<evidence type="ECO:0000256" key="5">
    <source>
        <dbReference type="ARBA" id="ARBA00022490"/>
    </source>
</evidence>
<evidence type="ECO:0000256" key="4">
    <source>
        <dbReference type="ARBA" id="ARBA00006641"/>
    </source>
</evidence>
<evidence type="ECO:0000256" key="9">
    <source>
        <dbReference type="HAMAP-Rule" id="MF_00417"/>
    </source>
</evidence>
<keyword evidence="5 9" id="KW-0963">Cytoplasm</keyword>
<dbReference type="STRING" id="54914.AV540_12235"/>
<dbReference type="InterPro" id="IPR016125">
    <property type="entry name" value="Peptidase_C15-like"/>
</dbReference>
<dbReference type="NCBIfam" id="TIGR00504">
    <property type="entry name" value="pyro_pdase"/>
    <property type="match status" value="1"/>
</dbReference>
<comment type="catalytic activity">
    <reaction evidence="1 9 10">
        <text>Release of an N-terminal pyroglutamyl group from a polypeptide, the second amino acid generally not being Pro.</text>
        <dbReference type="EC" id="3.4.19.3"/>
    </reaction>
</comment>
<dbReference type="SUPFAM" id="SSF53182">
    <property type="entry name" value="Pyrrolidone carboxyl peptidase (pyroglutamate aminopeptidase)"/>
    <property type="match status" value="1"/>
</dbReference>
<reference evidence="12 13" key="1">
    <citation type="submission" date="2019-06" db="EMBL/GenBank/DDBJ databases">
        <title>Whole genome shotgun sequence of Brevibacillus parabrevis NBRC 12334.</title>
        <authorList>
            <person name="Hosoyama A."/>
            <person name="Uohara A."/>
            <person name="Ohji S."/>
            <person name="Ichikawa N."/>
        </authorList>
    </citation>
    <scope>NUCLEOTIDE SEQUENCE [LARGE SCALE GENOMIC DNA]</scope>
    <source>
        <strain evidence="12 13">NBRC 12334</strain>
    </source>
</reference>
<name>A0A4Y3PPK4_BREPA</name>
<dbReference type="CDD" id="cd00501">
    <property type="entry name" value="Peptidase_C15"/>
    <property type="match status" value="1"/>
</dbReference>
<dbReference type="Pfam" id="PF01470">
    <property type="entry name" value="Peptidase_C15"/>
    <property type="match status" value="1"/>
</dbReference>
<comment type="caution">
    <text evidence="12">The sequence shown here is derived from an EMBL/GenBank/DDBJ whole genome shotgun (WGS) entry which is preliminary data.</text>
</comment>
<protein>
    <recommendedName>
        <fullName evidence="9">Pyrrolidone-carboxylate peptidase</fullName>
        <ecNumber evidence="9">3.4.19.3</ecNumber>
    </recommendedName>
    <alternativeName>
        <fullName evidence="9">5-oxoprolyl-peptidase</fullName>
    </alternativeName>
    <alternativeName>
        <fullName evidence="9">Pyroglutamyl-peptidase I</fullName>
        <shortName evidence="9">PGP-I</shortName>
        <shortName evidence="9">Pyrase</shortName>
    </alternativeName>
</protein>
<dbReference type="GO" id="GO:0005829">
    <property type="term" value="C:cytosol"/>
    <property type="evidence" value="ECO:0007669"/>
    <property type="project" value="InterPro"/>
</dbReference>
<accession>A0A4Y3PPK4</accession>
<evidence type="ECO:0000256" key="1">
    <source>
        <dbReference type="ARBA" id="ARBA00001770"/>
    </source>
</evidence>
<comment type="function">
    <text evidence="2 9">Removes 5-oxoproline from various penultimate amino acid residues except L-proline.</text>
</comment>
<dbReference type="Gene3D" id="3.40.630.20">
    <property type="entry name" value="Peptidase C15, pyroglutamyl peptidase I-like"/>
    <property type="match status" value="1"/>
</dbReference>
<dbReference type="InterPro" id="IPR033694">
    <property type="entry name" value="PGPEP1_Cys_AS"/>
</dbReference>
<evidence type="ECO:0000256" key="2">
    <source>
        <dbReference type="ARBA" id="ARBA00002280"/>
    </source>
</evidence>
<dbReference type="EC" id="3.4.19.3" evidence="9"/>
<dbReference type="PIRSF" id="PIRSF015592">
    <property type="entry name" value="Prld-crbxl_pptds"/>
    <property type="match status" value="1"/>
</dbReference>
<dbReference type="HAMAP" id="MF_00417">
    <property type="entry name" value="Pyrrolid_peptidase"/>
    <property type="match status" value="1"/>
</dbReference>
<evidence type="ECO:0000313" key="13">
    <source>
        <dbReference type="Proteomes" id="UP000316882"/>
    </source>
</evidence>
<evidence type="ECO:0000256" key="11">
    <source>
        <dbReference type="PROSITE-ProRule" id="PRU10077"/>
    </source>
</evidence>
<gene>
    <name evidence="9 12" type="primary">pcp</name>
    <name evidence="12" type="ORF">BPA01_18710</name>
</gene>
<proteinExistence type="inferred from homology"/>
<dbReference type="GO" id="GO:0006508">
    <property type="term" value="P:proteolysis"/>
    <property type="evidence" value="ECO:0007669"/>
    <property type="project" value="UniProtKB-KW"/>
</dbReference>
<evidence type="ECO:0000256" key="8">
    <source>
        <dbReference type="ARBA" id="ARBA00022807"/>
    </source>
</evidence>
<dbReference type="NCBIfam" id="NF009676">
    <property type="entry name" value="PRK13197.1"/>
    <property type="match status" value="1"/>
</dbReference>
<dbReference type="PROSITE" id="PS01334">
    <property type="entry name" value="PYRASE_CYS"/>
    <property type="match status" value="1"/>
</dbReference>
<keyword evidence="6 9" id="KW-0645">Protease</keyword>
<feature type="active site" evidence="9">
    <location>
        <position position="167"/>
    </location>
</feature>
<feature type="active site" evidence="9 11">
    <location>
        <position position="143"/>
    </location>
</feature>
<dbReference type="EMBL" id="BJMH01000007">
    <property type="protein sequence ID" value="GEB32291.1"/>
    <property type="molecule type" value="Genomic_DNA"/>
</dbReference>
<keyword evidence="8 9" id="KW-0788">Thiol protease</keyword>
<evidence type="ECO:0000256" key="10">
    <source>
        <dbReference type="PROSITE-ProRule" id="PRU10076"/>
    </source>
</evidence>
<dbReference type="PROSITE" id="PS01333">
    <property type="entry name" value="PYRASE_GLU"/>
    <property type="match status" value="1"/>
</dbReference>
<keyword evidence="13" id="KW-1185">Reference proteome</keyword>
<dbReference type="PANTHER" id="PTHR23402">
    <property type="entry name" value="PROTEASE FAMILY C15 PYROGLUTAMYL-PEPTIDASE I-RELATED"/>
    <property type="match status" value="1"/>
</dbReference>
<keyword evidence="7 9" id="KW-0378">Hydrolase</keyword>
<dbReference type="PANTHER" id="PTHR23402:SF1">
    <property type="entry name" value="PYROGLUTAMYL-PEPTIDASE I"/>
    <property type="match status" value="1"/>
</dbReference>
<evidence type="ECO:0000256" key="7">
    <source>
        <dbReference type="ARBA" id="ARBA00022801"/>
    </source>
</evidence>
<dbReference type="InterPro" id="IPR036440">
    <property type="entry name" value="Peptidase_C15-like_sf"/>
</dbReference>
<comment type="subunit">
    <text evidence="9">Homotetramer.</text>
</comment>
<sequence>MKTILVTGFDPFGGEAINPAWESVKRLAEVEAGEYRIVARQLPTVFGKSVELLLQAIREISPDLVFCIGQAGGRADISIERVAINVDDARIPDNEGKQPIDTPIVEDGPVAYWSSLPIKAIVKEMRAKGIPASVSQTAGTFVCNHLFYGLMHALDKEYPAVRGGFVHIPYLPEQAAKHSGQPSMSVETIVNGLQIAIETAVNHERDIVEGGGQIS</sequence>
<dbReference type="GO" id="GO:0016920">
    <property type="term" value="F:pyroglutamyl-peptidase activity"/>
    <property type="evidence" value="ECO:0007669"/>
    <property type="project" value="UniProtKB-UniRule"/>
</dbReference>
<evidence type="ECO:0000256" key="6">
    <source>
        <dbReference type="ARBA" id="ARBA00022670"/>
    </source>
</evidence>
<comment type="subcellular location">
    <subcellularLocation>
        <location evidence="3 9">Cytoplasm</location>
    </subcellularLocation>
</comment>
<dbReference type="InterPro" id="IPR029762">
    <property type="entry name" value="PGP-I_bact-type"/>
</dbReference>
<evidence type="ECO:0000256" key="3">
    <source>
        <dbReference type="ARBA" id="ARBA00004496"/>
    </source>
</evidence>
<feature type="active site" evidence="9 10">
    <location>
        <position position="80"/>
    </location>
</feature>
<dbReference type="FunFam" id="3.40.630.20:FF:000001">
    <property type="entry name" value="Pyrrolidone-carboxylate peptidase"/>
    <property type="match status" value="1"/>
</dbReference>
<comment type="similarity">
    <text evidence="4 9">Belongs to the peptidase C15 family.</text>
</comment>
<dbReference type="InterPro" id="IPR033693">
    <property type="entry name" value="PGPEP1_Glu_AS"/>
</dbReference>
<dbReference type="RefSeq" id="WP_122963403.1">
    <property type="nucleotide sequence ID" value="NZ_BJMH01000007.1"/>
</dbReference>
<dbReference type="PRINTS" id="PR00706">
    <property type="entry name" value="PYROGLUPTASE"/>
</dbReference>
<dbReference type="InterPro" id="IPR000816">
    <property type="entry name" value="Peptidase_C15"/>
</dbReference>
<evidence type="ECO:0000313" key="12">
    <source>
        <dbReference type="EMBL" id="GEB32291.1"/>
    </source>
</evidence>
<organism evidence="12 13">
    <name type="scientific">Brevibacillus parabrevis</name>
    <dbReference type="NCBI Taxonomy" id="54914"/>
    <lineage>
        <taxon>Bacteria</taxon>
        <taxon>Bacillati</taxon>
        <taxon>Bacillota</taxon>
        <taxon>Bacilli</taxon>
        <taxon>Bacillales</taxon>
        <taxon>Paenibacillaceae</taxon>
        <taxon>Brevibacillus</taxon>
    </lineage>
</organism>
<dbReference type="Proteomes" id="UP000316882">
    <property type="component" value="Unassembled WGS sequence"/>
</dbReference>
<dbReference type="AlphaFoldDB" id="A0A4Y3PPK4"/>